<gene>
    <name evidence="1" type="ORF">DHETER_LOCUS968</name>
</gene>
<evidence type="ECO:0000313" key="1">
    <source>
        <dbReference type="EMBL" id="CAG8453790.1"/>
    </source>
</evidence>
<sequence>MALYKSEGLNRILPKLYLKIVPVTQNETTLYANDGDQSIHISDFYCESIRHLKLSKYECEINSLLLDHLRLKYTYACVAIYPAQLDFAAQRSCLRKVCWFAYHSQHFMSAYEFGLSEKATEFAVKKYCSYHWILKKVLEEIEKFTHN</sequence>
<reference evidence="1" key="1">
    <citation type="submission" date="2021-06" db="EMBL/GenBank/DDBJ databases">
        <authorList>
            <person name="Kallberg Y."/>
            <person name="Tangrot J."/>
            <person name="Rosling A."/>
        </authorList>
    </citation>
    <scope>NUCLEOTIDE SEQUENCE</scope>
    <source>
        <strain evidence="1">IL203A</strain>
    </source>
</reference>
<organism evidence="1 2">
    <name type="scientific">Dentiscutata heterogama</name>
    <dbReference type="NCBI Taxonomy" id="1316150"/>
    <lineage>
        <taxon>Eukaryota</taxon>
        <taxon>Fungi</taxon>
        <taxon>Fungi incertae sedis</taxon>
        <taxon>Mucoromycota</taxon>
        <taxon>Glomeromycotina</taxon>
        <taxon>Glomeromycetes</taxon>
        <taxon>Diversisporales</taxon>
        <taxon>Gigasporaceae</taxon>
        <taxon>Dentiscutata</taxon>
    </lineage>
</organism>
<name>A0ACA9K5H7_9GLOM</name>
<proteinExistence type="predicted"/>
<comment type="caution">
    <text evidence="1">The sequence shown here is derived from an EMBL/GenBank/DDBJ whole genome shotgun (WGS) entry which is preliminary data.</text>
</comment>
<evidence type="ECO:0000313" key="2">
    <source>
        <dbReference type="Proteomes" id="UP000789702"/>
    </source>
</evidence>
<protein>
    <submittedName>
        <fullName evidence="1">7035_t:CDS:1</fullName>
    </submittedName>
</protein>
<dbReference type="EMBL" id="CAJVPU010000534">
    <property type="protein sequence ID" value="CAG8453790.1"/>
    <property type="molecule type" value="Genomic_DNA"/>
</dbReference>
<keyword evidence="2" id="KW-1185">Reference proteome</keyword>
<dbReference type="Proteomes" id="UP000789702">
    <property type="component" value="Unassembled WGS sequence"/>
</dbReference>
<accession>A0ACA9K5H7</accession>